<keyword evidence="1" id="KW-0472">Membrane</keyword>
<name>F5P0H8_SHIFL</name>
<dbReference type="EMBL" id="AFGY01000049">
    <property type="protein sequence ID" value="EGK34070.1"/>
    <property type="molecule type" value="Genomic_DNA"/>
</dbReference>
<evidence type="ECO:0000256" key="1">
    <source>
        <dbReference type="SAM" id="Phobius"/>
    </source>
</evidence>
<protein>
    <submittedName>
        <fullName evidence="2">Polar amino acid ABC transporter, inner membrane subunit domain protein</fullName>
    </submittedName>
</protein>
<feature type="transmembrane region" description="Helical" evidence="1">
    <location>
        <begin position="6"/>
        <end position="23"/>
    </location>
</feature>
<keyword evidence="1" id="KW-1133">Transmembrane helix</keyword>
<sequence>MSTEGYVFAALIYWIFCFSMSRYSQHLEKRFNTGRTPH</sequence>
<accession>F5P0H8</accession>
<evidence type="ECO:0000313" key="3">
    <source>
        <dbReference type="Proteomes" id="UP000004520"/>
    </source>
</evidence>
<evidence type="ECO:0000313" key="2">
    <source>
        <dbReference type="EMBL" id="EGK34070.1"/>
    </source>
</evidence>
<dbReference type="AlphaFoldDB" id="F5P0H8"/>
<keyword evidence="1" id="KW-0812">Transmembrane</keyword>
<gene>
    <name evidence="2" type="ORF">SFK227_3935</name>
</gene>
<dbReference type="Proteomes" id="UP000004520">
    <property type="component" value="Unassembled WGS sequence"/>
</dbReference>
<dbReference type="PATRIC" id="fig|766147.3.peg.3875"/>
<organism evidence="2 3">
    <name type="scientific">Shigella flexneri K-227</name>
    <dbReference type="NCBI Taxonomy" id="766147"/>
    <lineage>
        <taxon>Bacteria</taxon>
        <taxon>Pseudomonadati</taxon>
        <taxon>Pseudomonadota</taxon>
        <taxon>Gammaproteobacteria</taxon>
        <taxon>Enterobacterales</taxon>
        <taxon>Enterobacteriaceae</taxon>
        <taxon>Shigella</taxon>
    </lineage>
</organism>
<proteinExistence type="predicted"/>
<reference evidence="2 3" key="1">
    <citation type="submission" date="2011-04" db="EMBL/GenBank/DDBJ databases">
        <authorList>
            <person name="Rasko D."/>
            <person name="Redman J."/>
            <person name="Daugherty S.C."/>
            <person name="Tallon L."/>
            <person name="Sadzewicz L."/>
            <person name="Jones K."/>
            <person name="Santana-Cruz I."/>
            <person name="Liu X."/>
        </authorList>
    </citation>
    <scope>NUCLEOTIDE SEQUENCE [LARGE SCALE GENOMIC DNA]</scope>
    <source>
        <strain evidence="2 3">K-227</strain>
    </source>
</reference>
<comment type="caution">
    <text evidence="2">The sequence shown here is derived from an EMBL/GenBank/DDBJ whole genome shotgun (WGS) entry which is preliminary data.</text>
</comment>